<sequence>MADRVGSLETSSSTLASIIYDEALNHISGQYFDRGLQPSLSSPLSYNKENAQALFRKSVEYTKLDSTMTLKGILD</sequence>
<accession>A0A109UGS6</accession>
<proteinExistence type="predicted"/>
<dbReference type="AlphaFoldDB" id="A0A109UGS6"/>
<dbReference type="EMBL" id="CP013213">
    <property type="protein sequence ID" value="AMC93137.1"/>
    <property type="molecule type" value="Genomic_DNA"/>
</dbReference>
<gene>
    <name evidence="1" type="ORF">AOC36_03860</name>
</gene>
<reference evidence="1 2" key="1">
    <citation type="submission" date="2015-10" db="EMBL/GenBank/DDBJ databases">
        <title>Erysipelothrix larvae sp. LV19 isolated from the larval gut of the rhinoceros beetle, Trypoxylus dichotomus.</title>
        <authorList>
            <person name="Lim S."/>
            <person name="Kim B.-C."/>
        </authorList>
    </citation>
    <scope>NUCLEOTIDE SEQUENCE [LARGE SCALE GENOMIC DNA]</scope>
    <source>
        <strain evidence="1 2">LV19</strain>
    </source>
</reference>
<evidence type="ECO:0000313" key="2">
    <source>
        <dbReference type="Proteomes" id="UP000063781"/>
    </source>
</evidence>
<dbReference type="KEGG" id="erl:AOC36_03860"/>
<dbReference type="Proteomes" id="UP000063781">
    <property type="component" value="Chromosome"/>
</dbReference>
<dbReference type="STRING" id="1514105.AOC36_03860"/>
<name>A0A109UGS6_9FIRM</name>
<evidence type="ECO:0000313" key="1">
    <source>
        <dbReference type="EMBL" id="AMC93137.1"/>
    </source>
</evidence>
<organism evidence="1 2">
    <name type="scientific">Erysipelothrix larvae</name>
    <dbReference type="NCBI Taxonomy" id="1514105"/>
    <lineage>
        <taxon>Bacteria</taxon>
        <taxon>Bacillati</taxon>
        <taxon>Bacillota</taxon>
        <taxon>Erysipelotrichia</taxon>
        <taxon>Erysipelotrichales</taxon>
        <taxon>Erysipelotrichaceae</taxon>
        <taxon>Erysipelothrix</taxon>
    </lineage>
</organism>
<dbReference type="RefSeq" id="WP_067631616.1">
    <property type="nucleotide sequence ID" value="NZ_CP013213.1"/>
</dbReference>
<dbReference type="OrthoDB" id="9809821at2"/>
<keyword evidence="2" id="KW-1185">Reference proteome</keyword>
<protein>
    <submittedName>
        <fullName evidence="1">Uncharacterized protein</fullName>
    </submittedName>
</protein>